<gene>
    <name evidence="1" type="ORF">M0R45_011797</name>
</gene>
<dbReference type="GO" id="GO:0035556">
    <property type="term" value="P:intracellular signal transduction"/>
    <property type="evidence" value="ECO:0007669"/>
    <property type="project" value="TreeGrafter"/>
</dbReference>
<protein>
    <submittedName>
        <fullName evidence="1">Uncharacterized protein</fullName>
    </submittedName>
</protein>
<dbReference type="AlphaFoldDB" id="A0AAW1YBB6"/>
<evidence type="ECO:0000313" key="2">
    <source>
        <dbReference type="Proteomes" id="UP001457282"/>
    </source>
</evidence>
<dbReference type="GO" id="GO:0005737">
    <property type="term" value="C:cytoplasm"/>
    <property type="evidence" value="ECO:0007669"/>
    <property type="project" value="TreeGrafter"/>
</dbReference>
<accession>A0AAW1YBB6</accession>
<dbReference type="PANTHER" id="PTHR24419">
    <property type="entry name" value="INTERLEUKIN-1 RECEPTOR-ASSOCIATED KINASE"/>
    <property type="match status" value="1"/>
</dbReference>
<comment type="caution">
    <text evidence="1">The sequence shown here is derived from an EMBL/GenBank/DDBJ whole genome shotgun (WGS) entry which is preliminary data.</text>
</comment>
<dbReference type="GO" id="GO:0072354">
    <property type="term" value="F:histone H3T3 kinase activity"/>
    <property type="evidence" value="ECO:0007669"/>
    <property type="project" value="TreeGrafter"/>
</dbReference>
<proteinExistence type="predicted"/>
<dbReference type="Pfam" id="PF12330">
    <property type="entry name" value="Haspin_kinase"/>
    <property type="match status" value="1"/>
</dbReference>
<sequence length="72" mass="8414">MHDIYRNKRNYVVFVLDHGGNLESFVLLNFDEARSLLVHVKLSALAVAEAAYEFEHRDLHWFGYISVYNSVI</sequence>
<reference evidence="1 2" key="1">
    <citation type="journal article" date="2023" name="G3 (Bethesda)">
        <title>A chromosome-length genome assembly and annotation of blackberry (Rubus argutus, cv. 'Hillquist').</title>
        <authorList>
            <person name="Bruna T."/>
            <person name="Aryal R."/>
            <person name="Dudchenko O."/>
            <person name="Sargent D.J."/>
            <person name="Mead D."/>
            <person name="Buti M."/>
            <person name="Cavallini A."/>
            <person name="Hytonen T."/>
            <person name="Andres J."/>
            <person name="Pham M."/>
            <person name="Weisz D."/>
            <person name="Mascagni F."/>
            <person name="Usai G."/>
            <person name="Natali L."/>
            <person name="Bassil N."/>
            <person name="Fernandez G.E."/>
            <person name="Lomsadze A."/>
            <person name="Armour M."/>
            <person name="Olukolu B."/>
            <person name="Poorten T."/>
            <person name="Britton C."/>
            <person name="Davik J."/>
            <person name="Ashrafi H."/>
            <person name="Aiden E.L."/>
            <person name="Borodovsky M."/>
            <person name="Worthington M."/>
        </authorList>
    </citation>
    <scope>NUCLEOTIDE SEQUENCE [LARGE SCALE GENOMIC DNA]</scope>
    <source>
        <strain evidence="1">PI 553951</strain>
    </source>
</reference>
<dbReference type="Gene3D" id="1.10.510.10">
    <property type="entry name" value="Transferase(Phosphotransferase) domain 1"/>
    <property type="match status" value="1"/>
</dbReference>
<dbReference type="EMBL" id="JBEDUW010000002">
    <property type="protein sequence ID" value="KAK9946328.1"/>
    <property type="molecule type" value="Genomic_DNA"/>
</dbReference>
<dbReference type="GO" id="GO:0000278">
    <property type="term" value="P:mitotic cell cycle"/>
    <property type="evidence" value="ECO:0007669"/>
    <property type="project" value="TreeGrafter"/>
</dbReference>
<dbReference type="GO" id="GO:0005634">
    <property type="term" value="C:nucleus"/>
    <property type="evidence" value="ECO:0007669"/>
    <property type="project" value="TreeGrafter"/>
</dbReference>
<dbReference type="PANTHER" id="PTHR24419:SF18">
    <property type="entry name" value="SERINE_THREONINE-PROTEIN KINASE HASPIN"/>
    <property type="match status" value="1"/>
</dbReference>
<name>A0AAW1YBB6_RUBAR</name>
<evidence type="ECO:0000313" key="1">
    <source>
        <dbReference type="EMBL" id="KAK9946328.1"/>
    </source>
</evidence>
<keyword evidence="2" id="KW-1185">Reference proteome</keyword>
<organism evidence="1 2">
    <name type="scientific">Rubus argutus</name>
    <name type="common">Southern blackberry</name>
    <dbReference type="NCBI Taxonomy" id="59490"/>
    <lineage>
        <taxon>Eukaryota</taxon>
        <taxon>Viridiplantae</taxon>
        <taxon>Streptophyta</taxon>
        <taxon>Embryophyta</taxon>
        <taxon>Tracheophyta</taxon>
        <taxon>Spermatophyta</taxon>
        <taxon>Magnoliopsida</taxon>
        <taxon>eudicotyledons</taxon>
        <taxon>Gunneridae</taxon>
        <taxon>Pentapetalae</taxon>
        <taxon>rosids</taxon>
        <taxon>fabids</taxon>
        <taxon>Rosales</taxon>
        <taxon>Rosaceae</taxon>
        <taxon>Rosoideae</taxon>
        <taxon>Rosoideae incertae sedis</taxon>
        <taxon>Rubus</taxon>
    </lineage>
</organism>
<dbReference type="Proteomes" id="UP001457282">
    <property type="component" value="Unassembled WGS sequence"/>
</dbReference>